<dbReference type="PANTHER" id="PTHR46186">
    <property type="entry name" value="CYSTATIN"/>
    <property type="match status" value="1"/>
</dbReference>
<feature type="domain" description="Cystatin" evidence="6">
    <location>
        <begin position="24"/>
        <end position="134"/>
    </location>
</feature>
<dbReference type="GO" id="GO:0005615">
    <property type="term" value="C:extracellular space"/>
    <property type="evidence" value="ECO:0007669"/>
    <property type="project" value="TreeGrafter"/>
</dbReference>
<dbReference type="Pfam" id="PF00031">
    <property type="entry name" value="Cystatin"/>
    <property type="match status" value="1"/>
</dbReference>
<dbReference type="GO" id="GO:0004869">
    <property type="term" value="F:cysteine-type endopeptidase inhibitor activity"/>
    <property type="evidence" value="ECO:0007669"/>
    <property type="project" value="UniProtKB-KW"/>
</dbReference>
<dbReference type="STRING" id="307972.A0A2G8K5Y8"/>
<dbReference type="AlphaFoldDB" id="A0A2G8K5Y8"/>
<accession>A0A2G8K5Y8</accession>
<comment type="caution">
    <text evidence="7">The sequence shown here is derived from an EMBL/GenBank/DDBJ whole genome shotgun (WGS) entry which is preliminary data.</text>
</comment>
<keyword evidence="8" id="KW-1185">Reference proteome</keyword>
<dbReference type="EMBL" id="MRZV01000855">
    <property type="protein sequence ID" value="PIK43369.1"/>
    <property type="molecule type" value="Genomic_DNA"/>
</dbReference>
<feature type="chain" id="PRO_5018786412" evidence="5">
    <location>
        <begin position="24"/>
        <end position="136"/>
    </location>
</feature>
<dbReference type="GO" id="GO:0031982">
    <property type="term" value="C:vesicle"/>
    <property type="evidence" value="ECO:0007669"/>
    <property type="project" value="TreeGrafter"/>
</dbReference>
<feature type="signal peptide" evidence="5">
    <location>
        <begin position="1"/>
        <end position="23"/>
    </location>
</feature>
<dbReference type="OrthoDB" id="1908104at2759"/>
<dbReference type="InterPro" id="IPR046350">
    <property type="entry name" value="Cystatin_sf"/>
</dbReference>
<evidence type="ECO:0000259" key="6">
    <source>
        <dbReference type="SMART" id="SM00043"/>
    </source>
</evidence>
<dbReference type="PROSITE" id="PS00287">
    <property type="entry name" value="CYSTATIN"/>
    <property type="match status" value="1"/>
</dbReference>
<organism evidence="7 8">
    <name type="scientific">Stichopus japonicus</name>
    <name type="common">Sea cucumber</name>
    <dbReference type="NCBI Taxonomy" id="307972"/>
    <lineage>
        <taxon>Eukaryota</taxon>
        <taxon>Metazoa</taxon>
        <taxon>Echinodermata</taxon>
        <taxon>Eleutherozoa</taxon>
        <taxon>Echinozoa</taxon>
        <taxon>Holothuroidea</taxon>
        <taxon>Aspidochirotacea</taxon>
        <taxon>Aspidochirotida</taxon>
        <taxon>Stichopodidae</taxon>
        <taxon>Apostichopus</taxon>
    </lineage>
</organism>
<proteinExistence type="inferred from homology"/>
<dbReference type="InterPro" id="IPR000010">
    <property type="entry name" value="Cystatin_dom"/>
</dbReference>
<keyword evidence="5" id="KW-0732">Signal</keyword>
<dbReference type="FunFam" id="3.10.450.10:FF:000004">
    <property type="entry name" value="Cystatin C"/>
    <property type="match status" value="1"/>
</dbReference>
<dbReference type="GO" id="GO:0005737">
    <property type="term" value="C:cytoplasm"/>
    <property type="evidence" value="ECO:0007669"/>
    <property type="project" value="TreeGrafter"/>
</dbReference>
<dbReference type="InterPro" id="IPR018073">
    <property type="entry name" value="Prot_inh_cystat_CS"/>
</dbReference>
<keyword evidence="3" id="KW-0789">Thiol protease inhibitor</keyword>
<evidence type="ECO:0000313" key="7">
    <source>
        <dbReference type="EMBL" id="PIK43369.1"/>
    </source>
</evidence>
<dbReference type="CDD" id="cd00042">
    <property type="entry name" value="CY"/>
    <property type="match status" value="1"/>
</dbReference>
<dbReference type="SUPFAM" id="SSF54403">
    <property type="entry name" value="Cystatin/monellin"/>
    <property type="match status" value="1"/>
</dbReference>
<reference evidence="7 8" key="1">
    <citation type="journal article" date="2017" name="PLoS Biol.">
        <title>The sea cucumber genome provides insights into morphological evolution and visceral regeneration.</title>
        <authorList>
            <person name="Zhang X."/>
            <person name="Sun L."/>
            <person name="Yuan J."/>
            <person name="Sun Y."/>
            <person name="Gao Y."/>
            <person name="Zhang L."/>
            <person name="Li S."/>
            <person name="Dai H."/>
            <person name="Hamel J.F."/>
            <person name="Liu C."/>
            <person name="Yu Y."/>
            <person name="Liu S."/>
            <person name="Lin W."/>
            <person name="Guo K."/>
            <person name="Jin S."/>
            <person name="Xu P."/>
            <person name="Storey K.B."/>
            <person name="Huan P."/>
            <person name="Zhang T."/>
            <person name="Zhou Y."/>
            <person name="Zhang J."/>
            <person name="Lin C."/>
            <person name="Li X."/>
            <person name="Xing L."/>
            <person name="Huo D."/>
            <person name="Sun M."/>
            <person name="Wang L."/>
            <person name="Mercier A."/>
            <person name="Li F."/>
            <person name="Yang H."/>
            <person name="Xiang J."/>
        </authorList>
    </citation>
    <scope>NUCLEOTIDE SEQUENCE [LARGE SCALE GENOMIC DNA]</scope>
    <source>
        <strain evidence="7">Shaxun</strain>
        <tissue evidence="7">Muscle</tissue>
    </source>
</reference>
<evidence type="ECO:0000256" key="4">
    <source>
        <dbReference type="ARBA" id="ARBA00023157"/>
    </source>
</evidence>
<dbReference type="SMART" id="SM00043">
    <property type="entry name" value="CY"/>
    <property type="match status" value="1"/>
</dbReference>
<dbReference type="Proteomes" id="UP000230750">
    <property type="component" value="Unassembled WGS sequence"/>
</dbReference>
<comment type="similarity">
    <text evidence="1">Belongs to the cystatin family.</text>
</comment>
<dbReference type="Gene3D" id="3.10.450.10">
    <property type="match status" value="1"/>
</dbReference>
<keyword evidence="2" id="KW-0646">Protease inhibitor</keyword>
<name>A0A2G8K5Y8_STIJA</name>
<evidence type="ECO:0000256" key="1">
    <source>
        <dbReference type="ARBA" id="ARBA00009403"/>
    </source>
</evidence>
<evidence type="ECO:0000313" key="8">
    <source>
        <dbReference type="Proteomes" id="UP000230750"/>
    </source>
</evidence>
<evidence type="ECO:0000256" key="3">
    <source>
        <dbReference type="ARBA" id="ARBA00022704"/>
    </source>
</evidence>
<protein>
    <submittedName>
        <fullName evidence="7">Cystatin JZTX-75</fullName>
    </submittedName>
</protein>
<sequence>MMELKSVFIVGLLSIVATVPVMASMLGGYKTVDPSDEGVQRAVTFAVSEMNKNSNSLYYMKSTKIVDASVQVVSGKNYRVKFEVGVTQCRKNGPVPENLKDCELVEGNKKKICEVVVWEKLWLNWKKLTSSQCSDA</sequence>
<evidence type="ECO:0000256" key="2">
    <source>
        <dbReference type="ARBA" id="ARBA00022690"/>
    </source>
</evidence>
<keyword evidence="4" id="KW-1015">Disulfide bond</keyword>
<evidence type="ECO:0000256" key="5">
    <source>
        <dbReference type="SAM" id="SignalP"/>
    </source>
</evidence>
<gene>
    <name evidence="7" type="ORF">BSL78_19778</name>
</gene>
<dbReference type="PANTHER" id="PTHR46186:SF2">
    <property type="entry name" value="CYSTATIN"/>
    <property type="match status" value="1"/>
</dbReference>